<comment type="caution">
    <text evidence="2">The sequence shown here is derived from an EMBL/GenBank/DDBJ whole genome shotgun (WGS) entry which is preliminary data.</text>
</comment>
<dbReference type="Gene3D" id="3.40.50.300">
    <property type="entry name" value="P-loop containing nucleotide triphosphate hydrolases"/>
    <property type="match status" value="1"/>
</dbReference>
<dbReference type="Proteomes" id="UP000552097">
    <property type="component" value="Unassembled WGS sequence"/>
</dbReference>
<name>A0A7W9HME1_9PSEU</name>
<protein>
    <recommendedName>
        <fullName evidence="1">Schlafen group 3-like DNA/RNA helicase domain-containing protein</fullName>
    </recommendedName>
</protein>
<dbReference type="InterPro" id="IPR027417">
    <property type="entry name" value="P-loop_NTPase"/>
</dbReference>
<proteinExistence type="predicted"/>
<dbReference type="InterPro" id="IPR018647">
    <property type="entry name" value="SLFN_3-like_DNA/RNA_helicase"/>
</dbReference>
<keyword evidence="3" id="KW-1185">Reference proteome</keyword>
<evidence type="ECO:0000313" key="2">
    <source>
        <dbReference type="EMBL" id="MBB5804952.1"/>
    </source>
</evidence>
<reference evidence="2 3" key="1">
    <citation type="submission" date="2020-08" db="EMBL/GenBank/DDBJ databases">
        <title>Sequencing the genomes of 1000 actinobacteria strains.</title>
        <authorList>
            <person name="Klenk H.-P."/>
        </authorList>
    </citation>
    <scope>NUCLEOTIDE SEQUENCE [LARGE SCALE GENOMIC DNA]</scope>
    <source>
        <strain evidence="2 3">DSM 45486</strain>
    </source>
</reference>
<accession>A0A7W9HME1</accession>
<dbReference type="SUPFAM" id="SSF52540">
    <property type="entry name" value="P-loop containing nucleoside triphosphate hydrolases"/>
    <property type="match status" value="1"/>
</dbReference>
<feature type="domain" description="Schlafen group 3-like DNA/RNA helicase" evidence="1">
    <location>
        <begin position="264"/>
        <end position="609"/>
    </location>
</feature>
<dbReference type="Pfam" id="PF09848">
    <property type="entry name" value="SLFN-g3_helicase"/>
    <property type="match status" value="1"/>
</dbReference>
<evidence type="ECO:0000313" key="3">
    <source>
        <dbReference type="Proteomes" id="UP000552097"/>
    </source>
</evidence>
<organism evidence="2 3">
    <name type="scientific">Saccharothrix ecbatanensis</name>
    <dbReference type="NCBI Taxonomy" id="1105145"/>
    <lineage>
        <taxon>Bacteria</taxon>
        <taxon>Bacillati</taxon>
        <taxon>Actinomycetota</taxon>
        <taxon>Actinomycetes</taxon>
        <taxon>Pseudonocardiales</taxon>
        <taxon>Pseudonocardiaceae</taxon>
        <taxon>Saccharothrix</taxon>
    </lineage>
</organism>
<gene>
    <name evidence="2" type="ORF">F4560_004720</name>
</gene>
<dbReference type="EMBL" id="JACHMO010000001">
    <property type="protein sequence ID" value="MBB5804952.1"/>
    <property type="molecule type" value="Genomic_DNA"/>
</dbReference>
<evidence type="ECO:0000259" key="1">
    <source>
        <dbReference type="Pfam" id="PF09848"/>
    </source>
</evidence>
<sequence length="635" mass="71314">MYVHCGQVGETREAMRSSPRRFTRECADRFEEQHGEPPGAAELRSWTNSWPVLLDALDRAGQAGSWLLLEYTLAGSAERVDALVLGARPRGGLTGVVVELKQWSRCTWTSPLEVALDDVVRTHPCRQAFGYTSHLEGWLEEATLDLEYRGVAFLHNAPVDVVHRLRHAVVDSHGSRDVPIVGQADLSGTDGGELARLLRCEDLRPPTSEQVDKFVRARQRPSKSVFEDLDNILSQKSEFRLLGDQQTAQVRVLRTLDPERTTKRQVIAVTGGPGTGKTVIALRLLADIPRIQSPRGEVQTRFITPSGTLRRQLVRATELPGAKQLFLVPDSFRPSRSDAHVIPLIDEAQRLRRSDRTLDRLIHYSPVSVFFLDERQVIRPNEGVSVSELAQTAERFDAEFTHITLTSQFRCGGSQRYLNWLDRLFSVDGEAEPWVPGQYEVGLAANPDELSAWIRARGRGGRTARISAGFCWEWSKDGVNRPLSEDVVIEWTDEHGGPRTWRRPWNSMMTRMDGDAVTAPQREFWATDAGGENQVGCVYTAQALEYDYSGVIIGPDLVRRDGEWVGRPEHSHDDVMENVAPDAYRQLALNTYWVLATRGTSGCRFHSTDPETQDFLMGLFASRQELSDPSLTLRP</sequence>
<dbReference type="AlphaFoldDB" id="A0A7W9HME1"/>